<protein>
    <submittedName>
        <fullName evidence="1">Type III secretion protein X</fullName>
    </submittedName>
</protein>
<name>A0ABV2QIJ0_9BURK</name>
<evidence type="ECO:0000313" key="1">
    <source>
        <dbReference type="EMBL" id="MET4580348.1"/>
    </source>
</evidence>
<dbReference type="Proteomes" id="UP001549320">
    <property type="component" value="Unassembled WGS sequence"/>
</dbReference>
<dbReference type="InterPro" id="IPR012672">
    <property type="entry name" value="T3SS_YscX"/>
</dbReference>
<reference evidence="1 2" key="1">
    <citation type="submission" date="2024-06" db="EMBL/GenBank/DDBJ databases">
        <title>Sorghum-associated microbial communities from plants grown in Nebraska, USA.</title>
        <authorList>
            <person name="Schachtman D."/>
        </authorList>
    </citation>
    <scope>NUCLEOTIDE SEQUENCE [LARGE SCALE GENOMIC DNA]</scope>
    <source>
        <strain evidence="1 2">2709</strain>
    </source>
</reference>
<dbReference type="EMBL" id="JBEPSH010000016">
    <property type="protein sequence ID" value="MET4580348.1"/>
    <property type="molecule type" value="Genomic_DNA"/>
</dbReference>
<keyword evidence="2" id="KW-1185">Reference proteome</keyword>
<gene>
    <name evidence="1" type="ORF">ABIE13_005488</name>
</gene>
<dbReference type="Pfam" id="PF09474">
    <property type="entry name" value="Type_III_YscX"/>
    <property type="match status" value="1"/>
</dbReference>
<comment type="caution">
    <text evidence="1">The sequence shown here is derived from an EMBL/GenBank/DDBJ whole genome shotgun (WGS) entry which is preliminary data.</text>
</comment>
<accession>A0ABV2QIJ0</accession>
<evidence type="ECO:0000313" key="2">
    <source>
        <dbReference type="Proteomes" id="UP001549320"/>
    </source>
</evidence>
<proteinExistence type="predicted"/>
<sequence length="140" mass="15780">MADNHVGPHIAFDRGIDLVTFVRSGETQGLPQRREEAPSELGGRPQLESLLAQPTLEDFLEEAIRPRLENRDLLVPSRFQTALDGVHAALSAKCQDEPNRSDETLSPEDKRVMQRAVRLLGTERDMRGLVQMYRSVLYQG</sequence>
<organism evidence="1 2">
    <name type="scientific">Ottowia thiooxydans</name>
    <dbReference type="NCBI Taxonomy" id="219182"/>
    <lineage>
        <taxon>Bacteria</taxon>
        <taxon>Pseudomonadati</taxon>
        <taxon>Pseudomonadota</taxon>
        <taxon>Betaproteobacteria</taxon>
        <taxon>Burkholderiales</taxon>
        <taxon>Comamonadaceae</taxon>
        <taxon>Ottowia</taxon>
    </lineage>
</organism>
<dbReference type="RefSeq" id="WP_354449206.1">
    <property type="nucleotide sequence ID" value="NZ_JBEPSH010000016.1"/>
</dbReference>